<proteinExistence type="predicted"/>
<dbReference type="Proteomes" id="UP001305414">
    <property type="component" value="Unassembled WGS sequence"/>
</dbReference>
<accession>A0AAN7ZBJ8</accession>
<dbReference type="EMBL" id="JAWHQM010000030">
    <property type="protein sequence ID" value="KAK5633111.1"/>
    <property type="molecule type" value="Genomic_DNA"/>
</dbReference>
<evidence type="ECO:0000259" key="1">
    <source>
        <dbReference type="Pfam" id="PF07364"/>
    </source>
</evidence>
<sequence>MMRRPVIAVAGLACETSTFFASRTRAAAFQPRRGDEVIEKYAFIQPGSILGESADWRGTLISHTLPGGAVTRDAFETLSAEILSRLREITAPIMLDGLWFGIHGAMCVQGLDDVEYELLKCCREVIGPDVLVSASMDPHGNVSRELAHQTDLITCY</sequence>
<gene>
    <name evidence="2" type="ORF">RRF57_008825</name>
</gene>
<organism evidence="2 3">
    <name type="scientific">Xylaria bambusicola</name>
    <dbReference type="NCBI Taxonomy" id="326684"/>
    <lineage>
        <taxon>Eukaryota</taxon>
        <taxon>Fungi</taxon>
        <taxon>Dikarya</taxon>
        <taxon>Ascomycota</taxon>
        <taxon>Pezizomycotina</taxon>
        <taxon>Sordariomycetes</taxon>
        <taxon>Xylariomycetidae</taxon>
        <taxon>Xylariales</taxon>
        <taxon>Xylariaceae</taxon>
        <taxon>Xylaria</taxon>
    </lineage>
</organism>
<name>A0AAN7ZBJ8_9PEZI</name>
<evidence type="ECO:0000313" key="3">
    <source>
        <dbReference type="Proteomes" id="UP001305414"/>
    </source>
</evidence>
<dbReference type="AlphaFoldDB" id="A0AAN7ZBJ8"/>
<reference evidence="2 3" key="1">
    <citation type="submission" date="2023-10" db="EMBL/GenBank/DDBJ databases">
        <title>Draft genome sequence of Xylaria bambusicola isolate GMP-LS, the root and basal stem rot pathogen of sugarcane in Indonesia.</title>
        <authorList>
            <person name="Selvaraj P."/>
            <person name="Muralishankar V."/>
            <person name="Muruganantham S."/>
            <person name="Sp S."/>
            <person name="Haryani S."/>
            <person name="Lau K.J.X."/>
            <person name="Naqvi N.I."/>
        </authorList>
    </citation>
    <scope>NUCLEOTIDE SEQUENCE [LARGE SCALE GENOMIC DNA]</scope>
    <source>
        <strain evidence="2">GMP-LS</strain>
    </source>
</reference>
<comment type="caution">
    <text evidence="2">The sequence shown here is derived from an EMBL/GenBank/DDBJ whole genome shotgun (WGS) entry which is preliminary data.</text>
</comment>
<feature type="domain" description="Microcystin LR degradation protein MlrC N-terminal" evidence="1">
    <location>
        <begin position="7"/>
        <end position="156"/>
    </location>
</feature>
<keyword evidence="3" id="KW-1185">Reference proteome</keyword>
<dbReference type="InterPro" id="IPR015995">
    <property type="entry name" value="MlrC_N"/>
</dbReference>
<evidence type="ECO:0000313" key="2">
    <source>
        <dbReference type="EMBL" id="KAK5633111.1"/>
    </source>
</evidence>
<dbReference type="Pfam" id="PF07364">
    <property type="entry name" value="DUF1485"/>
    <property type="match status" value="1"/>
</dbReference>
<protein>
    <recommendedName>
        <fullName evidence="1">Microcystin LR degradation protein MlrC N-terminal domain-containing protein</fullName>
    </recommendedName>
</protein>